<protein>
    <submittedName>
        <fullName evidence="2">Uncharacterized protein</fullName>
    </submittedName>
</protein>
<reference evidence="2 3" key="1">
    <citation type="submission" date="2019-05" db="EMBL/GenBank/DDBJ databases">
        <title>Another draft genome of Portunus trituberculatus and its Hox gene families provides insights of decapod evolution.</title>
        <authorList>
            <person name="Jeong J.-H."/>
            <person name="Song I."/>
            <person name="Kim S."/>
            <person name="Choi T."/>
            <person name="Kim D."/>
            <person name="Ryu S."/>
            <person name="Kim W."/>
        </authorList>
    </citation>
    <scope>NUCLEOTIDE SEQUENCE [LARGE SCALE GENOMIC DNA]</scope>
    <source>
        <tissue evidence="2">Muscle</tissue>
    </source>
</reference>
<evidence type="ECO:0000313" key="3">
    <source>
        <dbReference type="Proteomes" id="UP000324222"/>
    </source>
</evidence>
<organism evidence="2 3">
    <name type="scientific">Portunus trituberculatus</name>
    <name type="common">Swimming crab</name>
    <name type="synonym">Neptunus trituberculatus</name>
    <dbReference type="NCBI Taxonomy" id="210409"/>
    <lineage>
        <taxon>Eukaryota</taxon>
        <taxon>Metazoa</taxon>
        <taxon>Ecdysozoa</taxon>
        <taxon>Arthropoda</taxon>
        <taxon>Crustacea</taxon>
        <taxon>Multicrustacea</taxon>
        <taxon>Malacostraca</taxon>
        <taxon>Eumalacostraca</taxon>
        <taxon>Eucarida</taxon>
        <taxon>Decapoda</taxon>
        <taxon>Pleocyemata</taxon>
        <taxon>Brachyura</taxon>
        <taxon>Eubrachyura</taxon>
        <taxon>Portunoidea</taxon>
        <taxon>Portunidae</taxon>
        <taxon>Portuninae</taxon>
        <taxon>Portunus</taxon>
    </lineage>
</organism>
<keyword evidence="3" id="KW-1185">Reference proteome</keyword>
<comment type="caution">
    <text evidence="2">The sequence shown here is derived from an EMBL/GenBank/DDBJ whole genome shotgun (WGS) entry which is preliminary data.</text>
</comment>
<feature type="region of interest" description="Disordered" evidence="1">
    <location>
        <begin position="35"/>
        <end position="84"/>
    </location>
</feature>
<evidence type="ECO:0000256" key="1">
    <source>
        <dbReference type="SAM" id="MobiDB-lite"/>
    </source>
</evidence>
<name>A0A5B7JTG4_PORTR</name>
<dbReference type="Proteomes" id="UP000324222">
    <property type="component" value="Unassembled WGS sequence"/>
</dbReference>
<feature type="compositionally biased region" description="Pro residues" evidence="1">
    <location>
        <begin position="55"/>
        <end position="67"/>
    </location>
</feature>
<proteinExistence type="predicted"/>
<sequence length="84" mass="9243">MLRPLSTNKHKTRLVSGGCQRFLRPVRRSERLVLSTFTPHPHPPAPTHDSLAPPHLAPPRLASPPPLTRHITDKDTTAIPPSAP</sequence>
<evidence type="ECO:0000313" key="2">
    <source>
        <dbReference type="EMBL" id="MPD00161.1"/>
    </source>
</evidence>
<dbReference type="AlphaFoldDB" id="A0A5B7JTG4"/>
<gene>
    <name evidence="2" type="ORF">E2C01_095617</name>
</gene>
<accession>A0A5B7JTG4</accession>
<dbReference type="EMBL" id="VSRR010121700">
    <property type="protein sequence ID" value="MPD00161.1"/>
    <property type="molecule type" value="Genomic_DNA"/>
</dbReference>